<evidence type="ECO:0000313" key="3">
    <source>
        <dbReference type="Proteomes" id="UP000320762"/>
    </source>
</evidence>
<protein>
    <recommendedName>
        <fullName evidence="4">F-box domain-containing protein</fullName>
    </recommendedName>
</protein>
<feature type="signal peptide" evidence="1">
    <location>
        <begin position="1"/>
        <end position="38"/>
    </location>
</feature>
<feature type="chain" id="PRO_5021802109" description="F-box domain-containing protein" evidence="1">
    <location>
        <begin position="39"/>
        <end position="563"/>
    </location>
</feature>
<organism evidence="2 3">
    <name type="scientific">Schizophyllum amplum</name>
    <dbReference type="NCBI Taxonomy" id="97359"/>
    <lineage>
        <taxon>Eukaryota</taxon>
        <taxon>Fungi</taxon>
        <taxon>Dikarya</taxon>
        <taxon>Basidiomycota</taxon>
        <taxon>Agaricomycotina</taxon>
        <taxon>Agaricomycetes</taxon>
        <taxon>Agaricomycetidae</taxon>
        <taxon>Agaricales</taxon>
        <taxon>Schizophyllaceae</taxon>
        <taxon>Schizophyllum</taxon>
    </lineage>
</organism>
<keyword evidence="1" id="KW-0732">Signal</keyword>
<comment type="caution">
    <text evidence="2">The sequence shown here is derived from an EMBL/GenBank/DDBJ whole genome shotgun (WGS) entry which is preliminary data.</text>
</comment>
<dbReference type="EMBL" id="VDMD01000037">
    <property type="protein sequence ID" value="TRM58242.1"/>
    <property type="molecule type" value="Genomic_DNA"/>
</dbReference>
<dbReference type="AlphaFoldDB" id="A0A550C0B2"/>
<sequence>MHLPTRARFRPPTHCLINRIPAELLNIIFVLSLPPALADPTPGSGAQFIEYMVRAYVRDYPTLLGCVCRRWRGVAHASQELNAFVFVDIDAFEGSDMKKRNARTYYAELLSRSGSRPLTLSVDASAYKCMEPLIQAPFAAHLGRLQHVCINAGDTTSREPLLPLFSDVETPLLETVYISLGEDNNSNVAKTAHAYFRELFRQQQVQGSTTNDILLHAPRLTSFSMDEFEESFIAPQLSLMVPQFLRMAGLRISSLTCLRLPEVPYRVLDLYKIIPEISNLRVLRCALHVVEAKEDEDQAKKRIDGESEEEREGRYRALYGPHTLPNLVDLHVLAVNTVEGYDKPAIQSGPGRFMAGLILPALSAFGATHVAVFINEDDMQVGRRGKALALAKVLPPILQSLKERSGCEIHHLQLDVPKMTRKEMNKILQILAALRTLRFDMTMTIVRRNILEDLGKRNAKGHLSLIPLLHALFVDNHDPHTGYTAEAILDLVEARWPEGWSEWATARVHIVRLLTPTCETYGLKEGAKTRLGKLEARGDVELIIEDRDMRLYEHETSESSDGD</sequence>
<name>A0A550C0B2_9AGAR</name>
<dbReference type="OrthoDB" id="2961500at2759"/>
<reference evidence="2 3" key="1">
    <citation type="journal article" date="2019" name="New Phytol.">
        <title>Comparative genomics reveals unique wood-decay strategies and fruiting body development in the Schizophyllaceae.</title>
        <authorList>
            <person name="Almasi E."/>
            <person name="Sahu N."/>
            <person name="Krizsan K."/>
            <person name="Balint B."/>
            <person name="Kovacs G.M."/>
            <person name="Kiss B."/>
            <person name="Cseklye J."/>
            <person name="Drula E."/>
            <person name="Henrissat B."/>
            <person name="Nagy I."/>
            <person name="Chovatia M."/>
            <person name="Adam C."/>
            <person name="LaButti K."/>
            <person name="Lipzen A."/>
            <person name="Riley R."/>
            <person name="Grigoriev I.V."/>
            <person name="Nagy L.G."/>
        </authorList>
    </citation>
    <scope>NUCLEOTIDE SEQUENCE [LARGE SCALE GENOMIC DNA]</scope>
    <source>
        <strain evidence="2 3">NL-1724</strain>
    </source>
</reference>
<evidence type="ECO:0008006" key="4">
    <source>
        <dbReference type="Google" id="ProtNLM"/>
    </source>
</evidence>
<keyword evidence="3" id="KW-1185">Reference proteome</keyword>
<evidence type="ECO:0000256" key="1">
    <source>
        <dbReference type="SAM" id="SignalP"/>
    </source>
</evidence>
<dbReference type="Proteomes" id="UP000320762">
    <property type="component" value="Unassembled WGS sequence"/>
</dbReference>
<evidence type="ECO:0000313" key="2">
    <source>
        <dbReference type="EMBL" id="TRM58242.1"/>
    </source>
</evidence>
<gene>
    <name evidence="2" type="ORF">BD626DRAFT_463868</name>
</gene>
<accession>A0A550C0B2</accession>
<proteinExistence type="predicted"/>